<dbReference type="AlphaFoldDB" id="A0AAD7D6U1"/>
<gene>
    <name evidence="2" type="ORF">B0H17DRAFT_1205886</name>
</gene>
<organism evidence="2 3">
    <name type="scientific">Mycena rosella</name>
    <name type="common">Pink bonnet</name>
    <name type="synonym">Agaricus rosellus</name>
    <dbReference type="NCBI Taxonomy" id="1033263"/>
    <lineage>
        <taxon>Eukaryota</taxon>
        <taxon>Fungi</taxon>
        <taxon>Dikarya</taxon>
        <taxon>Basidiomycota</taxon>
        <taxon>Agaricomycotina</taxon>
        <taxon>Agaricomycetes</taxon>
        <taxon>Agaricomycetidae</taxon>
        <taxon>Agaricales</taxon>
        <taxon>Marasmiineae</taxon>
        <taxon>Mycenaceae</taxon>
        <taxon>Mycena</taxon>
    </lineage>
</organism>
<dbReference type="Proteomes" id="UP001221757">
    <property type="component" value="Unassembled WGS sequence"/>
</dbReference>
<evidence type="ECO:0000313" key="2">
    <source>
        <dbReference type="EMBL" id="KAJ7681356.1"/>
    </source>
</evidence>
<dbReference type="EMBL" id="JARKIE010000119">
    <property type="protein sequence ID" value="KAJ7681356.1"/>
    <property type="molecule type" value="Genomic_DNA"/>
</dbReference>
<comment type="caution">
    <text evidence="2">The sequence shown here is derived from an EMBL/GenBank/DDBJ whole genome shotgun (WGS) entry which is preliminary data.</text>
</comment>
<keyword evidence="3" id="KW-1185">Reference proteome</keyword>
<evidence type="ECO:0000256" key="1">
    <source>
        <dbReference type="SAM" id="MobiDB-lite"/>
    </source>
</evidence>
<sequence>MATPVDLKKVGQLFDETMNAIRDGTPDTNDLEPQAIAWLKDARYKVMRKIEARYVALDAPLFQPGWVNPSKKLLVVSDQIPIVLLPYSQLFTDNLVTLLKDCGFQVSGDVIDYTCSLVFLSIRFPLRPRVTQEHPALPKILRVEDEFSGAAGAEGNGFSASKFGQLLIGARGQDTGNEAEATDSAGEDDGVDEDPSKTLS</sequence>
<proteinExistence type="predicted"/>
<protein>
    <submittedName>
        <fullName evidence="2">Uncharacterized protein</fullName>
    </submittedName>
</protein>
<accession>A0AAD7D6U1</accession>
<name>A0AAD7D6U1_MYCRO</name>
<feature type="region of interest" description="Disordered" evidence="1">
    <location>
        <begin position="173"/>
        <end position="200"/>
    </location>
</feature>
<evidence type="ECO:0000313" key="3">
    <source>
        <dbReference type="Proteomes" id="UP001221757"/>
    </source>
</evidence>
<reference evidence="2" key="1">
    <citation type="submission" date="2023-03" db="EMBL/GenBank/DDBJ databases">
        <title>Massive genome expansion in bonnet fungi (Mycena s.s.) driven by repeated elements and novel gene families across ecological guilds.</title>
        <authorList>
            <consortium name="Lawrence Berkeley National Laboratory"/>
            <person name="Harder C.B."/>
            <person name="Miyauchi S."/>
            <person name="Viragh M."/>
            <person name="Kuo A."/>
            <person name="Thoen E."/>
            <person name="Andreopoulos B."/>
            <person name="Lu D."/>
            <person name="Skrede I."/>
            <person name="Drula E."/>
            <person name="Henrissat B."/>
            <person name="Morin E."/>
            <person name="Kohler A."/>
            <person name="Barry K."/>
            <person name="LaButti K."/>
            <person name="Morin E."/>
            <person name="Salamov A."/>
            <person name="Lipzen A."/>
            <person name="Mereny Z."/>
            <person name="Hegedus B."/>
            <person name="Baldrian P."/>
            <person name="Stursova M."/>
            <person name="Weitz H."/>
            <person name="Taylor A."/>
            <person name="Grigoriev I.V."/>
            <person name="Nagy L.G."/>
            <person name="Martin F."/>
            <person name="Kauserud H."/>
        </authorList>
    </citation>
    <scope>NUCLEOTIDE SEQUENCE</scope>
    <source>
        <strain evidence="2">CBHHK067</strain>
    </source>
</reference>